<protein>
    <submittedName>
        <fullName evidence="2">Uncharacterized protein</fullName>
    </submittedName>
</protein>
<proteinExistence type="predicted"/>
<dbReference type="AlphaFoldDB" id="A0A0F9LMB6"/>
<gene>
    <name evidence="2" type="ORF">LCGC14_1490830</name>
</gene>
<organism evidence="2">
    <name type="scientific">marine sediment metagenome</name>
    <dbReference type="NCBI Taxonomy" id="412755"/>
    <lineage>
        <taxon>unclassified sequences</taxon>
        <taxon>metagenomes</taxon>
        <taxon>ecological metagenomes</taxon>
    </lineage>
</organism>
<sequence length="80" mass="9059">MSKDKTYMDQARRELVNTGGSEVDIRENIPGATELWEEIQTLKAEMNKAKKKASEEAAAPFLERITELEEQYALAIKLST</sequence>
<name>A0A0F9LMB6_9ZZZZ</name>
<keyword evidence="1" id="KW-0175">Coiled coil</keyword>
<accession>A0A0F9LMB6</accession>
<reference evidence="2" key="1">
    <citation type="journal article" date="2015" name="Nature">
        <title>Complex archaea that bridge the gap between prokaryotes and eukaryotes.</title>
        <authorList>
            <person name="Spang A."/>
            <person name="Saw J.H."/>
            <person name="Jorgensen S.L."/>
            <person name="Zaremba-Niedzwiedzka K."/>
            <person name="Martijn J."/>
            <person name="Lind A.E."/>
            <person name="van Eijk R."/>
            <person name="Schleper C."/>
            <person name="Guy L."/>
            <person name="Ettema T.J."/>
        </authorList>
    </citation>
    <scope>NUCLEOTIDE SEQUENCE</scope>
</reference>
<dbReference type="EMBL" id="LAZR01010716">
    <property type="protein sequence ID" value="KKM65485.1"/>
    <property type="molecule type" value="Genomic_DNA"/>
</dbReference>
<feature type="coiled-coil region" evidence="1">
    <location>
        <begin position="32"/>
        <end position="59"/>
    </location>
</feature>
<evidence type="ECO:0000313" key="2">
    <source>
        <dbReference type="EMBL" id="KKM65485.1"/>
    </source>
</evidence>
<evidence type="ECO:0000256" key="1">
    <source>
        <dbReference type="SAM" id="Coils"/>
    </source>
</evidence>
<comment type="caution">
    <text evidence="2">The sequence shown here is derived from an EMBL/GenBank/DDBJ whole genome shotgun (WGS) entry which is preliminary data.</text>
</comment>